<evidence type="ECO:0000256" key="1">
    <source>
        <dbReference type="SAM" id="Phobius"/>
    </source>
</evidence>
<dbReference type="Proteomes" id="UP001139226">
    <property type="component" value="Unassembled WGS sequence"/>
</dbReference>
<evidence type="ECO:0008006" key="4">
    <source>
        <dbReference type="Google" id="ProtNLM"/>
    </source>
</evidence>
<dbReference type="AlphaFoldDB" id="A0A9X2AAK1"/>
<keyword evidence="3" id="KW-1185">Reference proteome</keyword>
<evidence type="ECO:0000313" key="3">
    <source>
        <dbReference type="Proteomes" id="UP001139226"/>
    </source>
</evidence>
<dbReference type="EMBL" id="JAKVTV010000002">
    <property type="protein sequence ID" value="MCH4823256.1"/>
    <property type="molecule type" value="Genomic_DNA"/>
</dbReference>
<reference evidence="2" key="1">
    <citation type="submission" date="2022-03" db="EMBL/GenBank/DDBJ databases">
        <title>Gramella crocea sp. nov., isolated from activated sludge of a seafood processing plant.</title>
        <authorList>
            <person name="Zhang X."/>
        </authorList>
    </citation>
    <scope>NUCLEOTIDE SEQUENCE</scope>
    <source>
        <strain evidence="2">YJ019</strain>
    </source>
</reference>
<dbReference type="RefSeq" id="WP_240713418.1">
    <property type="nucleotide sequence ID" value="NZ_JAKVTV010000002.1"/>
</dbReference>
<accession>A0A9X2AAK1</accession>
<proteinExistence type="predicted"/>
<keyword evidence="1" id="KW-1133">Transmembrane helix</keyword>
<keyword evidence="1" id="KW-0472">Membrane</keyword>
<gene>
    <name evidence="2" type="ORF">ML462_08715</name>
</gene>
<name>A0A9X2AAK1_9FLAO</name>
<protein>
    <recommendedName>
        <fullName evidence="4">DUF4258 domain-containing protein</fullName>
    </recommendedName>
</protein>
<evidence type="ECO:0000313" key="2">
    <source>
        <dbReference type="EMBL" id="MCH4823256.1"/>
    </source>
</evidence>
<sequence>MKLIHRLAYYGVGLFFGIVILIFFLGGKKTSCDYSPNARVLKNIRIKERIFSNSSMQFFESNKIDTATVSKILKDGDVDFNKSNTEAEPCNIYFISGGSEEHVLELEIENCDSIATIQKVYIKKDE</sequence>
<keyword evidence="1" id="KW-0812">Transmembrane</keyword>
<feature type="transmembrane region" description="Helical" evidence="1">
    <location>
        <begin position="7"/>
        <end position="27"/>
    </location>
</feature>
<organism evidence="2 3">
    <name type="scientific">Christiangramia lutea</name>
    <dbReference type="NCBI Taxonomy" id="1607951"/>
    <lineage>
        <taxon>Bacteria</taxon>
        <taxon>Pseudomonadati</taxon>
        <taxon>Bacteroidota</taxon>
        <taxon>Flavobacteriia</taxon>
        <taxon>Flavobacteriales</taxon>
        <taxon>Flavobacteriaceae</taxon>
        <taxon>Christiangramia</taxon>
    </lineage>
</organism>
<comment type="caution">
    <text evidence="2">The sequence shown here is derived from an EMBL/GenBank/DDBJ whole genome shotgun (WGS) entry which is preliminary data.</text>
</comment>